<dbReference type="Gene3D" id="3.40.50.1820">
    <property type="entry name" value="alpha/beta hydrolase"/>
    <property type="match status" value="1"/>
</dbReference>
<dbReference type="Gene3D" id="2.140.10.30">
    <property type="entry name" value="Dipeptidylpeptidase IV, N-terminal domain"/>
    <property type="match status" value="1"/>
</dbReference>
<dbReference type="InterPro" id="IPR002469">
    <property type="entry name" value="Peptidase_S9B_N"/>
</dbReference>
<evidence type="ECO:0000259" key="3">
    <source>
        <dbReference type="Pfam" id="PF00930"/>
    </source>
</evidence>
<name>A0ABS7XA19_9GAMM</name>
<dbReference type="InterPro" id="IPR029058">
    <property type="entry name" value="AB_hydrolase_fold"/>
</dbReference>
<feature type="chain" id="PRO_5045718983" evidence="1">
    <location>
        <begin position="20"/>
        <end position="753"/>
    </location>
</feature>
<accession>A0ABS7XA19</accession>
<sequence>MSARYLLLSAALWFMPAAATELPAMPLAYAKAQQFFYPKVRPLVLNAELPFYWQQQGYWFSRQEADGRRFYFADSLQQTPQQLDITKLARALGATAALDTDNLQLRLNRSDNNWHAKLQYQQQSWQCQLGLSTPQQQGQYQCQQLAQQGAVTSPDKRWQLDSVAHNLQLTELSTGRMQQLTTDGSGDYAWGELNDWYQLDQINGAAVAPKRSTQFVWSGDSRYAATFVLDRRTMPTLHMLQNLPDQGHSAVLHSYKRALPGNDQRSHYQLAIVDAHSGKLSMTQLPPLETTQNWGDVSWHDDGFFYLVARDRGMRALTLWQISPAGVATIKWQERSEQFLDYAKHDIAWLDSEQFIFSSERDGWNHLYLQQQNDDIRQVTQGDFVVRQLHGIDHSKQQLYFSASGREPGDPYFRYLYRINLDGSGLTLLTPEYADHQVSLAPDWQHFYDSYSRVDLPTVSSIRQSLDGAVLQTLAVADDSALRATGWQPPEPFNVLARDGKTALYGLLYKPVNFDPTKRYAVVQHMYAGPHTIVSAKRFSRGFANTETPIAQLGFVVLNLDPLGTAHRSRAFHLHSYKNLGDIGGPDYITGLQQLAAKRPYLDLSRVGAYGHSAGGYDAARALLKYGDFYKVAVSSAGNHDHRMSKAWWPEMWMGMPAEGSHYDSNSNMTLAHQLSGKLLLATGDLDNNVNPANSFRLAAAIQAANRDVDLLVLANKDHDLREDSYFTRRRWDYFVRHLLEQTPPAFFHISTN</sequence>
<dbReference type="SUPFAM" id="SSF53474">
    <property type="entry name" value="alpha/beta-Hydrolases"/>
    <property type="match status" value="1"/>
</dbReference>
<keyword evidence="5" id="KW-1185">Reference proteome</keyword>
<reference evidence="4 5" key="1">
    <citation type="submission" date="2020-12" db="EMBL/GenBank/DDBJ databases">
        <authorList>
            <person name="Ruan W."/>
            <person name="Khan S.A."/>
            <person name="Jeon C.O."/>
        </authorList>
    </citation>
    <scope>NUCLEOTIDE SEQUENCE [LARGE SCALE GENOMIC DNA]</scope>
    <source>
        <strain evidence="4 5">MA-13</strain>
    </source>
</reference>
<evidence type="ECO:0000313" key="5">
    <source>
        <dbReference type="Proteomes" id="UP000663814"/>
    </source>
</evidence>
<dbReference type="Pfam" id="PF00930">
    <property type="entry name" value="DPPIV_N"/>
    <property type="match status" value="1"/>
</dbReference>
<evidence type="ECO:0000313" key="4">
    <source>
        <dbReference type="EMBL" id="MBZ9611925.1"/>
    </source>
</evidence>
<evidence type="ECO:0000259" key="2">
    <source>
        <dbReference type="Pfam" id="PF00326"/>
    </source>
</evidence>
<gene>
    <name evidence="4" type="ORF">I4W93_009990</name>
</gene>
<evidence type="ECO:0000256" key="1">
    <source>
        <dbReference type="SAM" id="SignalP"/>
    </source>
</evidence>
<dbReference type="RefSeq" id="WP_205311065.1">
    <property type="nucleotide sequence ID" value="NZ_JAERPS020000003.1"/>
</dbReference>
<dbReference type="PANTHER" id="PTHR11731:SF118">
    <property type="entry name" value="BLR1971 PROTEIN"/>
    <property type="match status" value="1"/>
</dbReference>
<proteinExistence type="predicted"/>
<feature type="domain" description="Peptidase S9 prolyl oligopeptidase catalytic" evidence="2">
    <location>
        <begin position="548"/>
        <end position="739"/>
    </location>
</feature>
<reference evidence="4 5" key="2">
    <citation type="submission" date="2021-08" db="EMBL/GenBank/DDBJ databases">
        <title>Rheinheimera aquimaris sp. nov., isolated from seawater of the East Sea in Korea.</title>
        <authorList>
            <person name="Kim K.H."/>
            <person name="Wenting R."/>
            <person name="Kim K.R."/>
            <person name="Jeon C.O."/>
        </authorList>
    </citation>
    <scope>NUCLEOTIDE SEQUENCE [LARGE SCALE GENOMIC DNA]</scope>
    <source>
        <strain evidence="4 5">MA-13</strain>
    </source>
</reference>
<organism evidence="4 5">
    <name type="scientific">Rheinheimera maricola</name>
    <dbReference type="NCBI Taxonomy" id="2793282"/>
    <lineage>
        <taxon>Bacteria</taxon>
        <taxon>Pseudomonadati</taxon>
        <taxon>Pseudomonadota</taxon>
        <taxon>Gammaproteobacteria</taxon>
        <taxon>Chromatiales</taxon>
        <taxon>Chromatiaceae</taxon>
        <taxon>Rheinheimera</taxon>
    </lineage>
</organism>
<dbReference type="PANTHER" id="PTHR11731">
    <property type="entry name" value="PROTEASE FAMILY S9B,C DIPEPTIDYL-PEPTIDASE IV-RELATED"/>
    <property type="match status" value="1"/>
</dbReference>
<dbReference type="Proteomes" id="UP000663814">
    <property type="component" value="Unassembled WGS sequence"/>
</dbReference>
<dbReference type="Pfam" id="PF00326">
    <property type="entry name" value="Peptidase_S9"/>
    <property type="match status" value="1"/>
</dbReference>
<keyword evidence="1" id="KW-0732">Signal</keyword>
<feature type="signal peptide" evidence="1">
    <location>
        <begin position="1"/>
        <end position="19"/>
    </location>
</feature>
<protein>
    <submittedName>
        <fullName evidence="4">S9 family peptidase</fullName>
    </submittedName>
</protein>
<dbReference type="SUPFAM" id="SSF82171">
    <property type="entry name" value="DPP6 N-terminal domain-like"/>
    <property type="match status" value="1"/>
</dbReference>
<dbReference type="EMBL" id="JAERPS020000003">
    <property type="protein sequence ID" value="MBZ9611925.1"/>
    <property type="molecule type" value="Genomic_DNA"/>
</dbReference>
<feature type="domain" description="Dipeptidylpeptidase IV N-terminal" evidence="3">
    <location>
        <begin position="112"/>
        <end position="457"/>
    </location>
</feature>
<comment type="caution">
    <text evidence="4">The sequence shown here is derived from an EMBL/GenBank/DDBJ whole genome shotgun (WGS) entry which is preliminary data.</text>
</comment>
<dbReference type="InterPro" id="IPR001375">
    <property type="entry name" value="Peptidase_S9_cat"/>
</dbReference>
<dbReference type="InterPro" id="IPR050278">
    <property type="entry name" value="Serine_Prot_S9B/DPPIV"/>
</dbReference>